<protein>
    <submittedName>
        <fullName evidence="1">Uncharacterized protein</fullName>
    </submittedName>
</protein>
<accession>A0A1B6F529</accession>
<sequence>FLNYHVTNFHKKILVTTCFLQRQKSDITLILVPYLIDILFPNGHISSISEGERSYIAITVYSDSCLGFLHISCFLNRMLPGYLLLLVASGAVLAAAKSIAEEGTALVTPDEEIRNVLPTLQEPVAPSVVVDDTQDQMLDTLNTSDHAIIVPSDSKMYRSTYSVQQTSGPTYWQSFTKLISDLMQLPVRMLVSLRDAVRRMTGTASEGPVIVDTSENVMLASV</sequence>
<feature type="non-terminal residue" evidence="1">
    <location>
        <position position="1"/>
    </location>
</feature>
<proteinExistence type="predicted"/>
<dbReference type="EMBL" id="GECZ01024786">
    <property type="protein sequence ID" value="JAS44983.1"/>
    <property type="molecule type" value="Transcribed_RNA"/>
</dbReference>
<organism evidence="1">
    <name type="scientific">Cuerna arida</name>
    <dbReference type="NCBI Taxonomy" id="1464854"/>
    <lineage>
        <taxon>Eukaryota</taxon>
        <taxon>Metazoa</taxon>
        <taxon>Ecdysozoa</taxon>
        <taxon>Arthropoda</taxon>
        <taxon>Hexapoda</taxon>
        <taxon>Insecta</taxon>
        <taxon>Pterygota</taxon>
        <taxon>Neoptera</taxon>
        <taxon>Paraneoptera</taxon>
        <taxon>Hemiptera</taxon>
        <taxon>Auchenorrhyncha</taxon>
        <taxon>Membracoidea</taxon>
        <taxon>Cicadellidae</taxon>
        <taxon>Cicadellinae</taxon>
        <taxon>Proconiini</taxon>
        <taxon>Cuerna</taxon>
    </lineage>
</organism>
<evidence type="ECO:0000313" key="1">
    <source>
        <dbReference type="EMBL" id="JAS44983.1"/>
    </source>
</evidence>
<dbReference type="AlphaFoldDB" id="A0A1B6F529"/>
<name>A0A1B6F529_9HEMI</name>
<reference evidence="1" key="1">
    <citation type="submission" date="2015-11" db="EMBL/GenBank/DDBJ databases">
        <title>De novo transcriptome assembly of four potential Pierce s Disease insect vectors from Arizona vineyards.</title>
        <authorList>
            <person name="Tassone E.E."/>
        </authorList>
    </citation>
    <scope>NUCLEOTIDE SEQUENCE</scope>
</reference>
<gene>
    <name evidence="1" type="ORF">g.46588</name>
</gene>